<proteinExistence type="predicted"/>
<gene>
    <name evidence="1" type="ORF">DSM5745_08607</name>
</gene>
<protein>
    <submittedName>
        <fullName evidence="1">Uncharacterized protein</fullName>
    </submittedName>
</protein>
<reference evidence="1 2" key="1">
    <citation type="journal article" date="2018" name="IMA Fungus">
        <title>IMA Genome-F 9: Draft genome sequence of Annulohypoxylon stygium, Aspergillus mulundensis, Berkeleyomyces basicola (syn. Thielaviopsis basicola), Ceratocystis smalleyi, two Cercospora beticola strains, Coleophoma cylindrospora, Fusarium fracticaudum, Phialophora cf. hyalina, and Morchella septimelata.</title>
        <authorList>
            <person name="Wingfield B.D."/>
            <person name="Bills G.F."/>
            <person name="Dong Y."/>
            <person name="Huang W."/>
            <person name="Nel W.J."/>
            <person name="Swalarsk-Parry B.S."/>
            <person name="Vaghefi N."/>
            <person name="Wilken P.M."/>
            <person name="An Z."/>
            <person name="de Beer Z.W."/>
            <person name="De Vos L."/>
            <person name="Chen L."/>
            <person name="Duong T.A."/>
            <person name="Gao Y."/>
            <person name="Hammerbacher A."/>
            <person name="Kikkert J.R."/>
            <person name="Li Y."/>
            <person name="Li H."/>
            <person name="Li K."/>
            <person name="Li Q."/>
            <person name="Liu X."/>
            <person name="Ma X."/>
            <person name="Naidoo K."/>
            <person name="Pethybridge S.J."/>
            <person name="Sun J."/>
            <person name="Steenkamp E.T."/>
            <person name="van der Nest M.A."/>
            <person name="van Wyk S."/>
            <person name="Wingfield M.J."/>
            <person name="Xiong C."/>
            <person name="Yue Q."/>
            <person name="Zhang X."/>
        </authorList>
    </citation>
    <scope>NUCLEOTIDE SEQUENCE [LARGE SCALE GENOMIC DNA]</scope>
    <source>
        <strain evidence="1 2">DSM 5745</strain>
    </source>
</reference>
<dbReference type="RefSeq" id="XP_026600636.1">
    <property type="nucleotide sequence ID" value="XM_026750623.1"/>
</dbReference>
<comment type="caution">
    <text evidence="1">The sequence shown here is derived from an EMBL/GenBank/DDBJ whole genome shotgun (WGS) entry which is preliminary data.</text>
</comment>
<dbReference type="Proteomes" id="UP000256690">
    <property type="component" value="Unassembled WGS sequence"/>
</dbReference>
<dbReference type="GeneID" id="38118977"/>
<dbReference type="EMBL" id="PVWQ01000011">
    <property type="protein sequence ID" value="RDW68847.1"/>
    <property type="molecule type" value="Genomic_DNA"/>
</dbReference>
<evidence type="ECO:0000313" key="2">
    <source>
        <dbReference type="Proteomes" id="UP000256690"/>
    </source>
</evidence>
<dbReference type="OrthoDB" id="3796612at2759"/>
<keyword evidence="2" id="KW-1185">Reference proteome</keyword>
<sequence length="189" mass="20297">MTSKDAIKELRTFKINLTPDKGKGGLFRTKNPPEQPYQRETVHNNQQGIHVKCSLLDVVHGRWSPTSTESDATLIVFGFCFDTTGAPARARIAAATITVTFAGKSANNNHPGVADLSLNGTYSLVKKEDTKTIARGYDVKIGTNVANAGQVALAKNYSKVVTCQVSDATHVSGTSCMIGVDWDPENAVE</sequence>
<dbReference type="STRING" id="1810919.A0A3D8R4D3"/>
<dbReference type="AlphaFoldDB" id="A0A3D8R4D3"/>
<evidence type="ECO:0000313" key="1">
    <source>
        <dbReference type="EMBL" id="RDW68847.1"/>
    </source>
</evidence>
<name>A0A3D8R4D3_9EURO</name>
<accession>A0A3D8R4D3</accession>
<organism evidence="1 2">
    <name type="scientific">Aspergillus mulundensis</name>
    <dbReference type="NCBI Taxonomy" id="1810919"/>
    <lineage>
        <taxon>Eukaryota</taxon>
        <taxon>Fungi</taxon>
        <taxon>Dikarya</taxon>
        <taxon>Ascomycota</taxon>
        <taxon>Pezizomycotina</taxon>
        <taxon>Eurotiomycetes</taxon>
        <taxon>Eurotiomycetidae</taxon>
        <taxon>Eurotiales</taxon>
        <taxon>Aspergillaceae</taxon>
        <taxon>Aspergillus</taxon>
        <taxon>Aspergillus subgen. Nidulantes</taxon>
    </lineage>
</organism>